<comment type="caution">
    <text evidence="1">The sequence shown here is derived from an EMBL/GenBank/DDBJ whole genome shotgun (WGS) entry which is preliminary data.</text>
</comment>
<proteinExistence type="predicted"/>
<dbReference type="Gene3D" id="1.10.150.280">
    <property type="entry name" value="AF1531-like domain"/>
    <property type="match status" value="2"/>
</dbReference>
<dbReference type="InterPro" id="IPR010994">
    <property type="entry name" value="RuvA_2-like"/>
</dbReference>
<dbReference type="AlphaFoldDB" id="A0A7X8SQP6"/>
<sequence>MIQNIHLSSINKKEVKKIDPNFSTARDWNSIGIPYYLGNKIVRYRLKYGRFSNISDLEIIDGIDSAVLSRISEYLVIHPCKKDINERLLVKKKSIRPTSHVVIQKSKKVFTPFLFDPNDATEELLDSIGFTVRFTKNLLAYRSNGGNFRVKNDLLKLYGIDSLSFSKWKKFIDLPDSLTTEKEKKILFNLNLVSVDELRLINGVGKKTAERVVDFRRKLGGSFYHMNQLKEVFSLDSTRIEKLYEHTFITQESIIKININTCSFEQLATHPYLSYRQARWIVNYRKQHGNYSEFKDLLKIKPLKWDDLKKILPYLEIK</sequence>
<evidence type="ECO:0000313" key="1">
    <source>
        <dbReference type="EMBL" id="NLR94539.1"/>
    </source>
</evidence>
<dbReference type="GO" id="GO:0015628">
    <property type="term" value="P:protein secretion by the type II secretion system"/>
    <property type="evidence" value="ECO:0007669"/>
    <property type="project" value="TreeGrafter"/>
</dbReference>
<organism evidence="1 2">
    <name type="scientific">Flammeovirga agarivorans</name>
    <dbReference type="NCBI Taxonomy" id="2726742"/>
    <lineage>
        <taxon>Bacteria</taxon>
        <taxon>Pseudomonadati</taxon>
        <taxon>Bacteroidota</taxon>
        <taxon>Cytophagia</taxon>
        <taxon>Cytophagales</taxon>
        <taxon>Flammeovirgaceae</taxon>
        <taxon>Flammeovirga</taxon>
    </lineage>
</organism>
<keyword evidence="2" id="KW-1185">Reference proteome</keyword>
<protein>
    <submittedName>
        <fullName evidence="1">Helix-hairpin-helix domain-containing protein</fullName>
    </submittedName>
</protein>
<dbReference type="GO" id="GO:0015627">
    <property type="term" value="C:type II protein secretion system complex"/>
    <property type="evidence" value="ECO:0007669"/>
    <property type="project" value="TreeGrafter"/>
</dbReference>
<dbReference type="Pfam" id="PF12836">
    <property type="entry name" value="HHH_3"/>
    <property type="match status" value="3"/>
</dbReference>
<gene>
    <name evidence="1" type="ORF">HGP29_25270</name>
</gene>
<dbReference type="PANTHER" id="PTHR21180">
    <property type="entry name" value="ENDONUCLEASE/EXONUCLEASE/PHOSPHATASE FAMILY DOMAIN-CONTAINING PROTEIN 1"/>
    <property type="match status" value="1"/>
</dbReference>
<evidence type="ECO:0000313" key="2">
    <source>
        <dbReference type="Proteomes" id="UP000585050"/>
    </source>
</evidence>
<name>A0A7X8SQP6_9BACT</name>
<dbReference type="InterPro" id="IPR051675">
    <property type="entry name" value="Endo/Exo/Phosphatase_dom_1"/>
</dbReference>
<accession>A0A7X8SQP6</accession>
<dbReference type="Proteomes" id="UP000585050">
    <property type="component" value="Unassembled WGS sequence"/>
</dbReference>
<reference evidence="1 2" key="1">
    <citation type="submission" date="2020-04" db="EMBL/GenBank/DDBJ databases">
        <title>Flammeovirga sp. SR4, a novel species isolated from seawater.</title>
        <authorList>
            <person name="Wang X."/>
        </authorList>
    </citation>
    <scope>NUCLEOTIDE SEQUENCE [LARGE SCALE GENOMIC DNA]</scope>
    <source>
        <strain evidence="1 2">SR4</strain>
    </source>
</reference>
<dbReference type="PANTHER" id="PTHR21180:SF32">
    <property type="entry name" value="ENDONUCLEASE_EXONUCLEASE_PHOSPHATASE FAMILY DOMAIN-CONTAINING PROTEIN 1"/>
    <property type="match status" value="1"/>
</dbReference>
<dbReference type="SUPFAM" id="SSF47781">
    <property type="entry name" value="RuvA domain 2-like"/>
    <property type="match status" value="4"/>
</dbReference>
<dbReference type="EMBL" id="JABAIL010000012">
    <property type="protein sequence ID" value="NLR94539.1"/>
    <property type="molecule type" value="Genomic_DNA"/>
</dbReference>
<dbReference type="RefSeq" id="WP_168885243.1">
    <property type="nucleotide sequence ID" value="NZ_JABAIL010000012.1"/>
</dbReference>